<protein>
    <submittedName>
        <fullName evidence="5">BN860_02080g1_1</fullName>
    </submittedName>
</protein>
<reference evidence="6" key="1">
    <citation type="journal article" date="2013" name="Genome Announc.">
        <title>Genome sequence of the food spoilage yeast Zygosaccharomyces bailii CLIB 213(T).</title>
        <authorList>
            <person name="Galeote V."/>
            <person name="Bigey F."/>
            <person name="Devillers H."/>
            <person name="Neuveglise C."/>
            <person name="Dequin S."/>
        </authorList>
    </citation>
    <scope>NUCLEOTIDE SEQUENCE [LARGE SCALE GENOMIC DNA]</scope>
    <source>
        <strain evidence="6">CLIB 213 / ATCC 58445 / CBS 680 / CCRC 21525 / NBRC 1098 / NCYC 1416 / NRRL Y-2227</strain>
    </source>
</reference>
<feature type="compositionally biased region" description="Low complexity" evidence="1">
    <location>
        <begin position="215"/>
        <end position="225"/>
    </location>
</feature>
<feature type="region of interest" description="Disordered" evidence="1">
    <location>
        <begin position="2898"/>
        <end position="2917"/>
    </location>
</feature>
<keyword evidence="6" id="KW-1185">Reference proteome</keyword>
<feature type="region of interest" description="Disordered" evidence="1">
    <location>
        <begin position="839"/>
        <end position="866"/>
    </location>
</feature>
<evidence type="ECO:0000313" key="5">
    <source>
        <dbReference type="EMBL" id="CDF87246.1"/>
    </source>
</evidence>
<keyword evidence="2" id="KW-0812">Transmembrane</keyword>
<feature type="region of interest" description="Disordered" evidence="1">
    <location>
        <begin position="2515"/>
        <end position="2536"/>
    </location>
</feature>
<feature type="compositionally biased region" description="Low complexity" evidence="1">
    <location>
        <begin position="2524"/>
        <end position="2534"/>
    </location>
</feature>
<keyword evidence="2" id="KW-0472">Membrane</keyword>
<dbReference type="Proteomes" id="UP000019375">
    <property type="component" value="Unassembled WGS sequence"/>
</dbReference>
<dbReference type="Pfam" id="PF21678">
    <property type="entry name" value="Csf1_N"/>
    <property type="match status" value="1"/>
</dbReference>
<proteinExistence type="predicted"/>
<name>A0A8J2T2Y5_ZYGB2</name>
<accession>A0A8J2T2Y5</accession>
<evidence type="ECO:0000256" key="2">
    <source>
        <dbReference type="SAM" id="Phobius"/>
    </source>
</evidence>
<feature type="domain" description="Csf1 N-terminal" evidence="3">
    <location>
        <begin position="34"/>
        <end position="1633"/>
    </location>
</feature>
<feature type="transmembrane region" description="Helical" evidence="2">
    <location>
        <begin position="20"/>
        <end position="52"/>
    </location>
</feature>
<feature type="domain" description="Csf1 C-terminal region" evidence="4">
    <location>
        <begin position="1747"/>
        <end position="2984"/>
    </location>
</feature>
<feature type="region of interest" description="Disordered" evidence="1">
    <location>
        <begin position="192"/>
        <end position="239"/>
    </location>
</feature>
<dbReference type="PANTHER" id="PTHR32085">
    <property type="entry name" value="PROTEIN CSF1"/>
    <property type="match status" value="1"/>
</dbReference>
<dbReference type="InterPro" id="IPR029636">
    <property type="entry name" value="Csf1"/>
</dbReference>
<dbReference type="PANTHER" id="PTHR32085:SF3">
    <property type="entry name" value="PROTEIN CSF1"/>
    <property type="match status" value="1"/>
</dbReference>
<dbReference type="EMBL" id="HG316454">
    <property type="protein sequence ID" value="CDF87246.1"/>
    <property type="molecule type" value="Genomic_DNA"/>
</dbReference>
<evidence type="ECO:0000259" key="3">
    <source>
        <dbReference type="Pfam" id="PF21678"/>
    </source>
</evidence>
<evidence type="ECO:0000313" key="6">
    <source>
        <dbReference type="Proteomes" id="UP000019375"/>
    </source>
</evidence>
<dbReference type="GO" id="GO:0016020">
    <property type="term" value="C:membrane"/>
    <property type="evidence" value="ECO:0007669"/>
    <property type="project" value="InterPro"/>
</dbReference>
<dbReference type="InterPro" id="IPR056779">
    <property type="entry name" value="Csf1_C"/>
</dbReference>
<dbReference type="InterPro" id="IPR048636">
    <property type="entry name" value="Csf1_N"/>
</dbReference>
<feature type="compositionally biased region" description="Basic and acidic residues" evidence="1">
    <location>
        <begin position="2904"/>
        <end position="2917"/>
    </location>
</feature>
<sequence>MVSHTGFQKVSLSKTENFSWVFLVDWILTCIVTLTVIFYFGRIIGYLLGFIFEWVLWRRYKIKVNIESLRIAPLSGSIVFRNVCIIHRDYTISCMEGSINWRYWLWNVRRSQYEESLIEKEELEGGDEPKDNRRHPCRFQVECEGLEIFVYNKTAAYENIIHMFSKEERAQFEKFVDDQTLTELLSKTTEDHTDKVLTESTPSSITTQTVHNDSDNSNTNNSIRTTDNDDTEGADKKEAFDTTTNDRVFDQQYSKQKTMFMRFLPMQILIHRFSIVLGNRFTSSILIGSSQNAKGMIDLCQPREKLDIFKIKLQNELLDVDVSVKQNIGFDDDISTSFRLTRGRLSKLWKTFARVLHLPIADSRMKQTPEDASFHQSWKGLALYRQSLEDDELENIEFDFANHEYAKVSNILKSTRVIYTYEYDVPGLVPHGAQETLQGPEVGNSGAPPELKVDIQIYGATICYGPWAERQVSHLRRMLSPVVSRTPKPIKSLLPGSRRIYTVFRTSITIMEECTWRIPTREKSKDQDFLKHYIDTNEEFRPFGWIDLKFFKDSYGILDTVVCSTEEGSPNDIIFHFSEPEIRSSVNHELLLRSKSFDFEGDLGFPLGWNEEATWEINLSSAQLEIFLLREHITLLSDVFSDFASGDPTPYELFRPFLYKVNWNLNGYSIYLNVNDHNIVNNPLDFNENCYLSLHGDLLSFKVEIPHKTITHKSTDIVYCISTPMFRLLLNTPPWNTLNEFMKNKEVGRAYEFSVNGLYTIFSDLDVDHVDTVSVECSSTGTTLHCYGFVIRYLMNVKMNYFGDFSHFMTSEEYTSAIQKEEAKSGHFGDENSMFDINSGEGSDAEKNIPVGKQDANETPIPKRSNLKRTENESDIWFIFSVWEGALILPETIYNSDPCTALHFGELMVDLRSTNYYMDLLATMNNTQIKRYVSRPPHELFECVRRDNGRQEKSHGSLTTLTIHGHRMYGLPPIEPTYFCQWGVDLDHLEVDSDMNFAKGFFTCFSKIGFGFKNMENTLLYEIKTLYDMTSITVRAKELKITVNDEDSNSKIVLDAKKITFTSIDFENEAYSQRIDLKIPAINLMVLKMGRNNQGTNVLFELSTQLNFTNFIQRKNFADHRYKQREYIALHDSPFYRCPFILPCFFQESVLYTELLGSISPSSTLPPLPLPVVPKTVDYIIEDLLGNYASFVDHDYSRSPGTSHNTSGSSSSSDEVSSHTSSKFFSPHSSLNSRDRYNNYVFDIEFITVTAAPSVSDVVSSYLEKFYKEGTIDIIDENEVAVVKKLGSLQYGASFVTTIKLHVKSCNISWDYRSIKGIDISLDNLDFDLGERTIENEDEKVTMERTSLVTFHSLRANLSDTFSCEQDGKTPALAFTLEGFEVWSSTVDENVNSLNVASVDMTVDESQLEKVSMYLVEQGKKVLKVVSSAKRLQNLKEKFQKDLICDLTSASEYYQISHDPYVITKPAFIMRLSKGHVRENRSWRIITRLRHILTYLPKDWRTAEHFVTVKDSENPNVPQNDKDIFVSVFSNWRNWDLSDVTRSYLYRKIFLPGNTNSFSKELRVVLKLHFQSIFFTMLNTDNQAPHNVVITRANAITDILPPSVNTNAERLFKQEKIINFIANVGAIKGEISDQLLKLRSYLPNFNERPSENSFGSNGKVKNLKFYLTLIFERSDLQLILGSARLTNRIMNGRFSMLLENSKEYATPALSAVFFAQRFEVWLKHSTDVLAEVLLRQFCLAATVLFDPNMPTISINGQSASSLFSAMPSTAVMADSVEYIKESIGKLATLFNSQKEKAPTVSKAPSRPTMSLEVRLKFADISSEVTFLSPLFLSNDIKEFQIYARGLENIEVIVTIIELNIYLKSQQSAEQYCRISMTDLQLRSELSEDNSPVVDTQMSASLIKLSFAEPRRILHNLLRDEKILIESVPRMESLLHSIQSKGDSKNVQPDVSQEKSFFEKFRWAVDANLKYFGILIPMSSICYAFELHSLVTSLTNAGEQYVDHDRQFSGQLTIESCLFLVKESSLPASLSKVLDFSIRFLTSQKAPGSLQSYQIESSYFRVCLFPEMLVNLMWSIHHLQSLSHHFKKHHVPWFPHSRKQPVQHSESSLDFRSIHILSYGFCVGWLFQLGDNVEPGLILGYDRLFSAYEKNFGKLTLIDGYLSVANGSTSDSFYSQKSEKEEYNRTHLSNMQISYWLKGSDLLKDLFVRFHGEAIDVRFMSTSFRLVELTVQSICDFEEMKRARIRQAESGQKSKMNVEAASNSVAPFLAHIRTINSIFNFGGGVFKVYSPNDIGEKSEPMLEIKSPGVQLAINYEFNEAKKQPHWVRILTTVEPTHNTLFAKCAPLLTDFAENVKSMVRRFSSDDVPQSPKPNSEGINYKSLIKPYDLAFEITSGKQKLSFSCEPKAKVQVDTGFDSFLLKITTNDLDEVEPFSVSFSMDRIDASVRHIFSRDTSASFKLEYIDIVLMFTHPDVYGVALISDINVYCNMKQLQNLKLFLDIWKLSNSNLFKPKENTEDKKELKSSSTSFSASPSNGARRVLPWCFSIILTNLGGVIDLGPSLGVLTLGLERFWLAADHYREQRRVLHMFIDGITVNSEGRLSGMFELDNACCVYEMTWPDDQLLRGVPLMSFSLDVNKIVIKSAFDYHMFLIGTLQRVRIYLHNESDHYALLPDLLQVSLECEHIVLCATALTAANILDIYNTIMRMQQDNKISYIETLRESDSSASQTSLAYDDILKSLNLLRTDLSVTINEFKIHISPMSLFDLEVLVISFKDVIAHSETQSGEKLKTELQLQISDVKASLSSSKEELDEERVSKIPVDDYMLYASKISGGTIINIPKLLVSMTTWQKQNSNVLEYLFTCKFFDKISVKWNLGPVNFIKEMWTTHVKSLAVRHNQIGVPGREPSDKDAAQDQETESKFKYVPLDEPYIEMPQIKDLGDATPPMEWFGVHRKNLPAATHQTAVVLIQKLVHTAEKEYAKIQQRA</sequence>
<feature type="compositionally biased region" description="Polar residues" evidence="1">
    <location>
        <begin position="198"/>
        <end position="211"/>
    </location>
</feature>
<dbReference type="GO" id="GO:0006113">
    <property type="term" value="P:fermentation"/>
    <property type="evidence" value="ECO:0007669"/>
    <property type="project" value="InterPro"/>
</dbReference>
<gene>
    <name evidence="5" type="ORF">BN860_02080g</name>
</gene>
<dbReference type="Pfam" id="PF25038">
    <property type="entry name" value="Csf1_C"/>
    <property type="match status" value="1"/>
</dbReference>
<dbReference type="OrthoDB" id="10051416at2759"/>
<evidence type="ECO:0000256" key="1">
    <source>
        <dbReference type="SAM" id="MobiDB-lite"/>
    </source>
</evidence>
<keyword evidence="2" id="KW-1133">Transmembrane helix</keyword>
<evidence type="ECO:0000259" key="4">
    <source>
        <dbReference type="Pfam" id="PF25038"/>
    </source>
</evidence>
<organism evidence="5 6">
    <name type="scientific">Zygosaccharomyces bailii (strain CLIB 213 / ATCC 58445 / CBS 680 / BCRC 21525 / NBRC 1098 / NCYC 1416 / NRRL Y-2227)</name>
    <dbReference type="NCBI Taxonomy" id="1333698"/>
    <lineage>
        <taxon>Eukaryota</taxon>
        <taxon>Fungi</taxon>
        <taxon>Dikarya</taxon>
        <taxon>Ascomycota</taxon>
        <taxon>Saccharomycotina</taxon>
        <taxon>Saccharomycetes</taxon>
        <taxon>Saccharomycetales</taxon>
        <taxon>Saccharomycetaceae</taxon>
        <taxon>Zygosaccharomyces</taxon>
    </lineage>
</organism>